<dbReference type="AlphaFoldDB" id="A0A0R1FI83"/>
<organism evidence="1 2">
    <name type="scientific">Loigolactobacillus coryniformis subsp. coryniformis KCTC 3167 = DSM 20001</name>
    <dbReference type="NCBI Taxonomy" id="913848"/>
    <lineage>
        <taxon>Bacteria</taxon>
        <taxon>Bacillati</taxon>
        <taxon>Bacillota</taxon>
        <taxon>Bacilli</taxon>
        <taxon>Lactobacillales</taxon>
        <taxon>Lactobacillaceae</taxon>
        <taxon>Loigolactobacillus</taxon>
    </lineage>
</organism>
<comment type="caution">
    <text evidence="1">The sequence shown here is derived from an EMBL/GenBank/DDBJ whole genome shotgun (WGS) entry which is preliminary data.</text>
</comment>
<protein>
    <submittedName>
        <fullName evidence="1">Uncharacterized protein</fullName>
    </submittedName>
</protein>
<name>A0A0R1FI83_9LACO</name>
<dbReference type="GeneID" id="65917953"/>
<evidence type="ECO:0000313" key="1">
    <source>
        <dbReference type="EMBL" id="KRK18914.1"/>
    </source>
</evidence>
<sequence length="163" mass="18203">MATQTLSQLADYLEAHNDKIKIGEEKFDPQTIYAALDQLAILAKPVQDYFTISEDDYYEQESDHLLTLQDGKKPLGELQDRIIVTHTDGELSAGDLRYTYAHEDAYSTGYDVQTDLHILTYGLEVIGATDRLDHAQVQKTLAKDAVLSLALAAKAVNDWQATK</sequence>
<dbReference type="PATRIC" id="fig|913848.6.peg.2016"/>
<gene>
    <name evidence="1" type="ORF">FD22_GL001975</name>
</gene>
<accession>A0A0R1FI83</accession>
<dbReference type="RefSeq" id="WP_003678827.1">
    <property type="nucleotide sequence ID" value="NZ_AZCN01000006.1"/>
</dbReference>
<dbReference type="eggNOG" id="ENOG50309S4">
    <property type="taxonomic scope" value="Bacteria"/>
</dbReference>
<dbReference type="EMBL" id="AZCN01000006">
    <property type="protein sequence ID" value="KRK18914.1"/>
    <property type="molecule type" value="Genomic_DNA"/>
</dbReference>
<proteinExistence type="predicted"/>
<reference evidence="1 2" key="1">
    <citation type="journal article" date="2015" name="Genome Announc.">
        <title>Expanding the biotechnology potential of lactobacilli through comparative genomics of 213 strains and associated genera.</title>
        <authorList>
            <person name="Sun Z."/>
            <person name="Harris H.M."/>
            <person name="McCann A."/>
            <person name="Guo C."/>
            <person name="Argimon S."/>
            <person name="Zhang W."/>
            <person name="Yang X."/>
            <person name="Jeffery I.B."/>
            <person name="Cooney J.C."/>
            <person name="Kagawa T.F."/>
            <person name="Liu W."/>
            <person name="Song Y."/>
            <person name="Salvetti E."/>
            <person name="Wrobel A."/>
            <person name="Rasinkangas P."/>
            <person name="Parkhill J."/>
            <person name="Rea M.C."/>
            <person name="O'Sullivan O."/>
            <person name="Ritari J."/>
            <person name="Douillard F.P."/>
            <person name="Paul Ross R."/>
            <person name="Yang R."/>
            <person name="Briner A.E."/>
            <person name="Felis G.E."/>
            <person name="de Vos W.M."/>
            <person name="Barrangou R."/>
            <person name="Klaenhammer T.R."/>
            <person name="Caufield P.W."/>
            <person name="Cui Y."/>
            <person name="Zhang H."/>
            <person name="O'Toole P.W."/>
        </authorList>
    </citation>
    <scope>NUCLEOTIDE SEQUENCE [LARGE SCALE GENOMIC DNA]</scope>
    <source>
        <strain evidence="1 2">DSM 20001</strain>
    </source>
</reference>
<dbReference type="Proteomes" id="UP000051181">
    <property type="component" value="Unassembled WGS sequence"/>
</dbReference>
<evidence type="ECO:0000313" key="2">
    <source>
        <dbReference type="Proteomes" id="UP000051181"/>
    </source>
</evidence>